<name>A0ACB8TXE0_9APHY</name>
<gene>
    <name evidence="1" type="ORF">BDY19DRAFT_959392</name>
</gene>
<evidence type="ECO:0000313" key="2">
    <source>
        <dbReference type="Proteomes" id="UP001055072"/>
    </source>
</evidence>
<keyword evidence="1" id="KW-0378">Hydrolase</keyword>
<protein>
    <submittedName>
        <fullName evidence="1">SGNH hydrolase-type esterase domain-containing protein</fullName>
    </submittedName>
</protein>
<sequence>MMAGYVQDTILLFGDSITQLSTGPGGLAQQLSDVYQRKLDVLNRGFSGYNSRWAIPVFKNVFAKKSEQPNLPKVKLLTIWYGANDAVEPGGPQYVPLEEYSQNLSTLIQLVKSPSSEWYSPETRIIVLTPPPINSAQWAEFLKTLELGLDKSDRTVERTKTYADAVKEVAKKEGVAVVDVFELLWSAAGEREKALERFLTDGLHLKVEGYKLVYDALIESISQNFPELHYDKLQTAYPDWKDLSTENYAGLVKEPLVKRH</sequence>
<organism evidence="1 2">
    <name type="scientific">Irpex rosettiformis</name>
    <dbReference type="NCBI Taxonomy" id="378272"/>
    <lineage>
        <taxon>Eukaryota</taxon>
        <taxon>Fungi</taxon>
        <taxon>Dikarya</taxon>
        <taxon>Basidiomycota</taxon>
        <taxon>Agaricomycotina</taxon>
        <taxon>Agaricomycetes</taxon>
        <taxon>Polyporales</taxon>
        <taxon>Irpicaceae</taxon>
        <taxon>Irpex</taxon>
    </lineage>
</organism>
<proteinExistence type="predicted"/>
<dbReference type="Proteomes" id="UP001055072">
    <property type="component" value="Unassembled WGS sequence"/>
</dbReference>
<keyword evidence="2" id="KW-1185">Reference proteome</keyword>
<accession>A0ACB8TXE0</accession>
<dbReference type="EMBL" id="MU274922">
    <property type="protein sequence ID" value="KAI0086606.1"/>
    <property type="molecule type" value="Genomic_DNA"/>
</dbReference>
<evidence type="ECO:0000313" key="1">
    <source>
        <dbReference type="EMBL" id="KAI0086606.1"/>
    </source>
</evidence>
<comment type="caution">
    <text evidence="1">The sequence shown here is derived from an EMBL/GenBank/DDBJ whole genome shotgun (WGS) entry which is preliminary data.</text>
</comment>
<reference evidence="1" key="1">
    <citation type="journal article" date="2021" name="Environ. Microbiol.">
        <title>Gene family expansions and transcriptome signatures uncover fungal adaptations to wood decay.</title>
        <authorList>
            <person name="Hage H."/>
            <person name="Miyauchi S."/>
            <person name="Viragh M."/>
            <person name="Drula E."/>
            <person name="Min B."/>
            <person name="Chaduli D."/>
            <person name="Navarro D."/>
            <person name="Favel A."/>
            <person name="Norest M."/>
            <person name="Lesage-Meessen L."/>
            <person name="Balint B."/>
            <person name="Merenyi Z."/>
            <person name="de Eugenio L."/>
            <person name="Morin E."/>
            <person name="Martinez A.T."/>
            <person name="Baldrian P."/>
            <person name="Stursova M."/>
            <person name="Martinez M.J."/>
            <person name="Novotny C."/>
            <person name="Magnuson J.K."/>
            <person name="Spatafora J.W."/>
            <person name="Maurice S."/>
            <person name="Pangilinan J."/>
            <person name="Andreopoulos W."/>
            <person name="LaButti K."/>
            <person name="Hundley H."/>
            <person name="Na H."/>
            <person name="Kuo A."/>
            <person name="Barry K."/>
            <person name="Lipzen A."/>
            <person name="Henrissat B."/>
            <person name="Riley R."/>
            <person name="Ahrendt S."/>
            <person name="Nagy L.G."/>
            <person name="Grigoriev I.V."/>
            <person name="Martin F."/>
            <person name="Rosso M.N."/>
        </authorList>
    </citation>
    <scope>NUCLEOTIDE SEQUENCE</scope>
    <source>
        <strain evidence="1">CBS 384.51</strain>
    </source>
</reference>